<proteinExistence type="inferred from homology"/>
<feature type="transmembrane region" description="Helical" evidence="10">
    <location>
        <begin position="460"/>
        <end position="484"/>
    </location>
</feature>
<organism evidence="13 14">
    <name type="scientific">Dipodomys ordii</name>
    <name type="common">Ord's kangaroo rat</name>
    <dbReference type="NCBI Taxonomy" id="10020"/>
    <lineage>
        <taxon>Eukaryota</taxon>
        <taxon>Metazoa</taxon>
        <taxon>Chordata</taxon>
        <taxon>Craniata</taxon>
        <taxon>Vertebrata</taxon>
        <taxon>Euteleostomi</taxon>
        <taxon>Mammalia</taxon>
        <taxon>Eutheria</taxon>
        <taxon>Euarchontoglires</taxon>
        <taxon>Glires</taxon>
        <taxon>Rodentia</taxon>
        <taxon>Castorimorpha</taxon>
        <taxon>Heteromyidae</taxon>
        <taxon>Dipodomyinae</taxon>
        <taxon>Dipodomys</taxon>
    </lineage>
</organism>
<evidence type="ECO:0000256" key="1">
    <source>
        <dbReference type="ARBA" id="ARBA00004479"/>
    </source>
</evidence>
<feature type="signal peptide" evidence="11">
    <location>
        <begin position="1"/>
        <end position="17"/>
    </location>
</feature>
<evidence type="ECO:0000256" key="10">
    <source>
        <dbReference type="SAM" id="Phobius"/>
    </source>
</evidence>
<dbReference type="CTD" id="114132"/>
<dbReference type="InterPro" id="IPR036179">
    <property type="entry name" value="Ig-like_dom_sf"/>
</dbReference>
<feature type="chain" id="PRO_5010230017" evidence="11">
    <location>
        <begin position="18"/>
        <end position="572"/>
    </location>
</feature>
<comment type="similarity">
    <text evidence="9">Belongs to the immunoglobulin superfamily. SIGLEC (sialic acid binding Ig-like lectin) family.</text>
</comment>
<dbReference type="InterPro" id="IPR007110">
    <property type="entry name" value="Ig-like_dom"/>
</dbReference>
<dbReference type="Gene3D" id="2.60.40.10">
    <property type="entry name" value="Immunoglobulins"/>
    <property type="match status" value="4"/>
</dbReference>
<dbReference type="InterPro" id="IPR013098">
    <property type="entry name" value="Ig_I-set"/>
</dbReference>
<dbReference type="InterPro" id="IPR013783">
    <property type="entry name" value="Ig-like_fold"/>
</dbReference>
<evidence type="ECO:0000313" key="13">
    <source>
        <dbReference type="Proteomes" id="UP000081671"/>
    </source>
</evidence>
<dbReference type="GO" id="GO:0007155">
    <property type="term" value="P:cell adhesion"/>
    <property type="evidence" value="ECO:0007669"/>
    <property type="project" value="UniProtKB-KW"/>
</dbReference>
<dbReference type="Proteomes" id="UP000081671">
    <property type="component" value="Unplaced"/>
</dbReference>
<dbReference type="InterPro" id="IPR003598">
    <property type="entry name" value="Ig_sub2"/>
</dbReference>
<accession>A0A1S3G4D0</accession>
<dbReference type="InParanoid" id="A0A1S3G4D0"/>
<name>A0A1S3G4D0_DIPOR</name>
<gene>
    <name evidence="14" type="primary">Siglec11</name>
</gene>
<evidence type="ECO:0000256" key="8">
    <source>
        <dbReference type="ARBA" id="ARBA00023319"/>
    </source>
</evidence>
<feature type="domain" description="Ig-like" evidence="12">
    <location>
        <begin position="353"/>
        <end position="450"/>
    </location>
</feature>
<protein>
    <submittedName>
        <fullName evidence="14">Sialic acid-binding Ig-like lectin 11 isoform X1</fullName>
    </submittedName>
</protein>
<evidence type="ECO:0000256" key="3">
    <source>
        <dbReference type="ARBA" id="ARBA00022734"/>
    </source>
</evidence>
<keyword evidence="2 10" id="KW-0812">Transmembrane</keyword>
<feature type="domain" description="Ig-like" evidence="12">
    <location>
        <begin position="166"/>
        <end position="244"/>
    </location>
</feature>
<keyword evidence="5 10" id="KW-1133">Transmembrane helix</keyword>
<keyword evidence="8" id="KW-0393">Immunoglobulin domain</keyword>
<dbReference type="SMART" id="SM00409">
    <property type="entry name" value="IG"/>
    <property type="match status" value="3"/>
</dbReference>
<dbReference type="Pfam" id="PF07679">
    <property type="entry name" value="I-set"/>
    <property type="match status" value="1"/>
</dbReference>
<dbReference type="GO" id="GO:0030246">
    <property type="term" value="F:carbohydrate binding"/>
    <property type="evidence" value="ECO:0007669"/>
    <property type="project" value="UniProtKB-KW"/>
</dbReference>
<dbReference type="KEGG" id="dord:105994265"/>
<keyword evidence="11" id="KW-0732">Signal</keyword>
<sequence length="572" mass="62706">MHQLLLLLLLLRARGQADRPGHQVEPRGRIQLKVPQHQLKVQESVTVQEGLCTLVSCSVHYSQVGWNYSVPAYGYWYRRKKSSGFSADPSALVATNNPDRRMATITQTTAFHLIGDPGANDCSLRISGAQMGDSGRYYFRLERGDEKFTYKNPLLMVTVTALTQIPDINIKEPLEAGRLSHLRCSMPGTCEGALAPNISWHGLALKAHSSQNITVIPRPQDHGSNITCRVILPTTGVSRERTVQLSVFYAPQMVTISSSGGGNTESQGNTTCMDIRKGQFLRLLCTAAGQPPPMLTWVLGNQVLLRSNVTNPGALVLELPGVKVRDAGRYTCHAENRLGSQHRTLDLSVQYPPEALTVTAFQGNSTELEIRRNGSSLHVLQGQSLRLVCVTHSHPPAMLSWAQGSQTLSPPWPAEPGVLELPMVEAEHEGEFTCRAQNPLGALNISLSLSVHWKATVTRMFTLGTVCGAGGAAMLFLCATLVFCRMKTRRTEAASPPATVTVACSTPRTTWKSHMKESRLAFPPPAVARPTKEEEELDIHYASLSFSRLRPAEAWDSSDSTTTEYAEIKIHK</sequence>
<dbReference type="SMART" id="SM00408">
    <property type="entry name" value="IGc2"/>
    <property type="match status" value="2"/>
</dbReference>
<keyword evidence="7" id="KW-1015">Disulfide bond</keyword>
<dbReference type="AlphaFoldDB" id="A0A1S3G4D0"/>
<evidence type="ECO:0000256" key="4">
    <source>
        <dbReference type="ARBA" id="ARBA00022889"/>
    </source>
</evidence>
<evidence type="ECO:0000256" key="6">
    <source>
        <dbReference type="ARBA" id="ARBA00023136"/>
    </source>
</evidence>
<dbReference type="GO" id="GO:0005886">
    <property type="term" value="C:plasma membrane"/>
    <property type="evidence" value="ECO:0007669"/>
    <property type="project" value="TreeGrafter"/>
</dbReference>
<dbReference type="InterPro" id="IPR013106">
    <property type="entry name" value="Ig_V-set"/>
</dbReference>
<dbReference type="GeneID" id="105994265"/>
<dbReference type="InterPro" id="IPR003599">
    <property type="entry name" value="Ig_sub"/>
</dbReference>
<evidence type="ECO:0000256" key="11">
    <source>
        <dbReference type="SAM" id="SignalP"/>
    </source>
</evidence>
<dbReference type="RefSeq" id="XP_012883139.1">
    <property type="nucleotide sequence ID" value="XM_013027685.1"/>
</dbReference>
<dbReference type="InterPro" id="IPR051036">
    <property type="entry name" value="SIGLEC"/>
</dbReference>
<evidence type="ECO:0000313" key="14">
    <source>
        <dbReference type="RefSeq" id="XP_012883139.1"/>
    </source>
</evidence>
<dbReference type="PANTHER" id="PTHR12035:SF42">
    <property type="entry name" value="IG-LIKE DOMAIN-CONTAINING PROTEIN"/>
    <property type="match status" value="1"/>
</dbReference>
<dbReference type="Pfam" id="PF13927">
    <property type="entry name" value="Ig_3"/>
    <property type="match status" value="1"/>
</dbReference>
<keyword evidence="4" id="KW-0130">Cell adhesion</keyword>
<evidence type="ECO:0000256" key="9">
    <source>
        <dbReference type="ARBA" id="ARBA00038361"/>
    </source>
</evidence>
<dbReference type="GO" id="GO:0033691">
    <property type="term" value="F:sialic acid binding"/>
    <property type="evidence" value="ECO:0007669"/>
    <property type="project" value="TreeGrafter"/>
</dbReference>
<dbReference type="Pfam" id="PF07686">
    <property type="entry name" value="V-set"/>
    <property type="match status" value="1"/>
</dbReference>
<comment type="subcellular location">
    <subcellularLocation>
        <location evidence="1">Membrane</location>
        <topology evidence="1">Single-pass type I membrane protein</topology>
    </subcellularLocation>
</comment>
<evidence type="ECO:0000256" key="7">
    <source>
        <dbReference type="ARBA" id="ARBA00023157"/>
    </source>
</evidence>
<keyword evidence="6 10" id="KW-0472">Membrane</keyword>
<reference evidence="14" key="1">
    <citation type="submission" date="2025-08" db="UniProtKB">
        <authorList>
            <consortium name="RefSeq"/>
        </authorList>
    </citation>
    <scope>IDENTIFICATION</scope>
    <source>
        <tissue evidence="14">Kidney</tissue>
    </source>
</reference>
<feature type="domain" description="Ig-like" evidence="12">
    <location>
        <begin position="251"/>
        <end position="348"/>
    </location>
</feature>
<keyword evidence="13" id="KW-1185">Reference proteome</keyword>
<dbReference type="OrthoDB" id="10039395at2759"/>
<dbReference type="PROSITE" id="PS50835">
    <property type="entry name" value="IG_LIKE"/>
    <property type="match status" value="3"/>
</dbReference>
<dbReference type="PANTHER" id="PTHR12035">
    <property type="entry name" value="SIALIC ACID BINDING IMMUNOGLOBULIN-LIKE LECTIN"/>
    <property type="match status" value="1"/>
</dbReference>
<keyword evidence="3" id="KW-0430">Lectin</keyword>
<dbReference type="SUPFAM" id="SSF48726">
    <property type="entry name" value="Immunoglobulin"/>
    <property type="match status" value="4"/>
</dbReference>
<dbReference type="FunFam" id="2.60.40.10:FF:000032">
    <property type="entry name" value="palladin isoform X1"/>
    <property type="match status" value="1"/>
</dbReference>
<evidence type="ECO:0000259" key="12">
    <source>
        <dbReference type="PROSITE" id="PS50835"/>
    </source>
</evidence>
<evidence type="ECO:0000256" key="5">
    <source>
        <dbReference type="ARBA" id="ARBA00022989"/>
    </source>
</evidence>
<evidence type="ECO:0000256" key="2">
    <source>
        <dbReference type="ARBA" id="ARBA00022692"/>
    </source>
</evidence>